<organism evidence="3 4">
    <name type="scientific">Phycomyces blakesleeanus (strain ATCC 8743b / DSM 1359 / FGSC 10004 / NBRC 33097 / NRRL 1555)</name>
    <dbReference type="NCBI Taxonomy" id="763407"/>
    <lineage>
        <taxon>Eukaryota</taxon>
        <taxon>Fungi</taxon>
        <taxon>Fungi incertae sedis</taxon>
        <taxon>Mucoromycota</taxon>
        <taxon>Mucoromycotina</taxon>
        <taxon>Mucoromycetes</taxon>
        <taxon>Mucorales</taxon>
        <taxon>Phycomycetaceae</taxon>
        <taxon>Phycomyces</taxon>
    </lineage>
</organism>
<feature type="coiled-coil region" evidence="1">
    <location>
        <begin position="60"/>
        <end position="87"/>
    </location>
</feature>
<reference evidence="4" key="1">
    <citation type="submission" date="2015-06" db="EMBL/GenBank/DDBJ databases">
        <title>Expansion of signal transduction pathways in fungi by whole-genome duplication.</title>
        <authorList>
            <consortium name="DOE Joint Genome Institute"/>
            <person name="Corrochano L.M."/>
            <person name="Kuo A."/>
            <person name="Marcet-Houben M."/>
            <person name="Polaino S."/>
            <person name="Salamov A."/>
            <person name="Villalobos J.M."/>
            <person name="Alvarez M.I."/>
            <person name="Avalos J."/>
            <person name="Benito E.P."/>
            <person name="Benoit I."/>
            <person name="Burger G."/>
            <person name="Camino L.P."/>
            <person name="Canovas D."/>
            <person name="Cerda-Olmedo E."/>
            <person name="Cheng J.-F."/>
            <person name="Dominguez A."/>
            <person name="Elias M."/>
            <person name="Eslava A.P."/>
            <person name="Glaser F."/>
            <person name="Grimwood J."/>
            <person name="Gutierrez G."/>
            <person name="Heitman J."/>
            <person name="Henrissat B."/>
            <person name="Iturriaga E.A."/>
            <person name="Lang B.F."/>
            <person name="Lavin J.L."/>
            <person name="Lee S."/>
            <person name="Li W."/>
            <person name="Lindquist E."/>
            <person name="Lopez-Garcia S."/>
            <person name="Luque E.M."/>
            <person name="Marcos A.T."/>
            <person name="Martin J."/>
            <person name="McCluskey K."/>
            <person name="Medina H.R."/>
            <person name="Miralles-Duran A."/>
            <person name="Miyazaki A."/>
            <person name="Munoz-Torres E."/>
            <person name="Oguiza J.A."/>
            <person name="Ohm R."/>
            <person name="Olmedo M."/>
            <person name="Orejas M."/>
            <person name="Ortiz-Castellanos L."/>
            <person name="Pisabarro A.G."/>
            <person name="Rodriguez-Romero J."/>
            <person name="Ruiz-Herrera J."/>
            <person name="Ruiz-Vazquez R."/>
            <person name="Sanz C."/>
            <person name="Schackwitz W."/>
            <person name="Schmutz J."/>
            <person name="Shahriari M."/>
            <person name="Shelest E."/>
            <person name="Silva-Franco F."/>
            <person name="Soanes D."/>
            <person name="Syed K."/>
            <person name="Tagua V.G."/>
            <person name="Talbot N.J."/>
            <person name="Thon M."/>
            <person name="De vries R.P."/>
            <person name="Wiebenga A."/>
            <person name="Yadav J.S."/>
            <person name="Braun E.L."/>
            <person name="Baker S."/>
            <person name="Garre V."/>
            <person name="Horwitz B."/>
            <person name="Torres-Martinez S."/>
            <person name="Idnurm A."/>
            <person name="Herrera-Estrella A."/>
            <person name="Gabaldon T."/>
            <person name="Grigoriev I.V."/>
        </authorList>
    </citation>
    <scope>NUCLEOTIDE SEQUENCE [LARGE SCALE GENOMIC DNA]</scope>
    <source>
        <strain evidence="4">NRRL 1555(-)</strain>
    </source>
</reference>
<dbReference type="Proteomes" id="UP000077315">
    <property type="component" value="Unassembled WGS sequence"/>
</dbReference>
<dbReference type="RefSeq" id="XP_018292790.1">
    <property type="nucleotide sequence ID" value="XM_018440769.1"/>
</dbReference>
<protein>
    <submittedName>
        <fullName evidence="3">Uncharacterized protein</fullName>
    </submittedName>
</protein>
<keyword evidence="1" id="KW-0175">Coiled coil</keyword>
<dbReference type="VEuPathDB" id="FungiDB:PHYBLDRAFT_61198"/>
<accession>A0A163E295</accession>
<proteinExistence type="predicted"/>
<feature type="compositionally biased region" description="Basic residues" evidence="2">
    <location>
        <begin position="14"/>
        <end position="25"/>
    </location>
</feature>
<dbReference type="GeneID" id="29001675"/>
<dbReference type="EMBL" id="KV440978">
    <property type="protein sequence ID" value="OAD74750.1"/>
    <property type="molecule type" value="Genomic_DNA"/>
</dbReference>
<sequence length="233" mass="26446">MPSDNTRLPRHLFRKNAKLNKRKQRRIAEATERNQNTACVEETPEEHSLYLQQQRQWEERERRENRIQMARQKAQELEQKAKANAEQKWKDALLRIPLLPPAFPSTTVPSTAESKLNMGHVPQFISSKDENPPKRRRYKDIQRERNAAAAAANKNNNTTATNTTSTSTITATASATATATTTTTLTIPTETTNSTMITIEESKEAAPVALPRTLIIDDDDDSLEFQGNTRHWP</sequence>
<evidence type="ECO:0000256" key="1">
    <source>
        <dbReference type="SAM" id="Coils"/>
    </source>
</evidence>
<feature type="region of interest" description="Disordered" evidence="2">
    <location>
        <begin position="14"/>
        <end position="45"/>
    </location>
</feature>
<gene>
    <name evidence="3" type="ORF">PHYBLDRAFT_61198</name>
</gene>
<evidence type="ECO:0000313" key="4">
    <source>
        <dbReference type="Proteomes" id="UP000077315"/>
    </source>
</evidence>
<keyword evidence="4" id="KW-1185">Reference proteome</keyword>
<evidence type="ECO:0000256" key="2">
    <source>
        <dbReference type="SAM" id="MobiDB-lite"/>
    </source>
</evidence>
<name>A0A163E295_PHYB8</name>
<feature type="compositionally biased region" description="Basic and acidic residues" evidence="2">
    <location>
        <begin position="127"/>
        <end position="136"/>
    </location>
</feature>
<dbReference type="OrthoDB" id="10473265at2759"/>
<dbReference type="InParanoid" id="A0A163E295"/>
<feature type="region of interest" description="Disordered" evidence="2">
    <location>
        <begin position="107"/>
        <end position="136"/>
    </location>
</feature>
<evidence type="ECO:0000313" key="3">
    <source>
        <dbReference type="EMBL" id="OAD74750.1"/>
    </source>
</evidence>
<dbReference type="AlphaFoldDB" id="A0A163E295"/>